<feature type="domain" description="DDE Tnp4" evidence="3">
    <location>
        <begin position="132"/>
        <end position="290"/>
    </location>
</feature>
<evidence type="ECO:0000313" key="5">
    <source>
        <dbReference type="EMBL" id="KAK6171635.1"/>
    </source>
</evidence>
<dbReference type="AlphaFoldDB" id="A0AAN8J871"/>
<evidence type="ECO:0000259" key="4">
    <source>
        <dbReference type="Pfam" id="PF13613"/>
    </source>
</evidence>
<sequence>MLFYTGFPDAKVFNSFYVYLSQKIEKLNYWRGQNEAGNSVPGYQGKKTGKKRTLTGKEELFIVLVRLKVGLFVRDLSDRFHISQGHLSKIFTTWINYLLYELQELFPFPSQKMTRQNMPEEFKDYATTRLIIDCTEIYVEVPSSMVVQSQTWSSYKHHNTFKILICVNPNGCGTFVSDLWGGRVSDKEITKKSGVLDLLQPGDNLMADRGFDIETILPAGVSLNIPPFPGGRSQFTAEEVDETTKIASLRIHVEREIGRIKNYHLLDCVLPLSLAHVAGQIVKVCAYLTNFLPPLLLPPHMRVTKG</sequence>
<organism evidence="5 6">
    <name type="scientific">Patella caerulea</name>
    <name type="common">Rayed Mediterranean limpet</name>
    <dbReference type="NCBI Taxonomy" id="87958"/>
    <lineage>
        <taxon>Eukaryota</taxon>
        <taxon>Metazoa</taxon>
        <taxon>Spiralia</taxon>
        <taxon>Lophotrochozoa</taxon>
        <taxon>Mollusca</taxon>
        <taxon>Gastropoda</taxon>
        <taxon>Patellogastropoda</taxon>
        <taxon>Patelloidea</taxon>
        <taxon>Patellidae</taxon>
        <taxon>Patella</taxon>
    </lineage>
</organism>
<proteinExistence type="predicted"/>
<dbReference type="Pfam" id="PF13613">
    <property type="entry name" value="HTH_Tnp_4"/>
    <property type="match status" value="1"/>
</dbReference>
<comment type="cofactor">
    <cofactor evidence="1">
        <name>a divalent metal cation</name>
        <dbReference type="ChEBI" id="CHEBI:60240"/>
    </cofactor>
</comment>
<feature type="domain" description="Transposase Helix-turn-helix" evidence="4">
    <location>
        <begin position="54"/>
        <end position="101"/>
    </location>
</feature>
<evidence type="ECO:0000259" key="3">
    <source>
        <dbReference type="Pfam" id="PF13359"/>
    </source>
</evidence>
<dbReference type="GO" id="GO:0046872">
    <property type="term" value="F:metal ion binding"/>
    <property type="evidence" value="ECO:0007669"/>
    <property type="project" value="UniProtKB-KW"/>
</dbReference>
<protein>
    <recommendedName>
        <fullName evidence="7">DDE Tnp4 domain-containing protein</fullName>
    </recommendedName>
</protein>
<dbReference type="PANTHER" id="PTHR23080">
    <property type="entry name" value="THAP DOMAIN PROTEIN"/>
    <property type="match status" value="1"/>
</dbReference>
<gene>
    <name evidence="5" type="ORF">SNE40_018083</name>
</gene>
<keyword evidence="6" id="KW-1185">Reference proteome</keyword>
<dbReference type="InterPro" id="IPR027805">
    <property type="entry name" value="Transposase_HTH_dom"/>
</dbReference>
<evidence type="ECO:0008006" key="7">
    <source>
        <dbReference type="Google" id="ProtNLM"/>
    </source>
</evidence>
<dbReference type="Proteomes" id="UP001347796">
    <property type="component" value="Unassembled WGS sequence"/>
</dbReference>
<accession>A0AAN8J871</accession>
<dbReference type="EMBL" id="JAZGQO010000013">
    <property type="protein sequence ID" value="KAK6171635.1"/>
    <property type="molecule type" value="Genomic_DNA"/>
</dbReference>
<keyword evidence="2" id="KW-0479">Metal-binding</keyword>
<reference evidence="5 6" key="1">
    <citation type="submission" date="2024-01" db="EMBL/GenBank/DDBJ databases">
        <title>The genome of the rayed Mediterranean limpet Patella caerulea (Linnaeus, 1758).</title>
        <authorList>
            <person name="Anh-Thu Weber A."/>
            <person name="Halstead-Nussloch G."/>
        </authorList>
    </citation>
    <scope>NUCLEOTIDE SEQUENCE [LARGE SCALE GENOMIC DNA]</scope>
    <source>
        <strain evidence="5">AATW-2023a</strain>
        <tissue evidence="5">Whole specimen</tissue>
    </source>
</reference>
<evidence type="ECO:0000256" key="1">
    <source>
        <dbReference type="ARBA" id="ARBA00001968"/>
    </source>
</evidence>
<comment type="caution">
    <text evidence="5">The sequence shown here is derived from an EMBL/GenBank/DDBJ whole genome shotgun (WGS) entry which is preliminary data.</text>
</comment>
<evidence type="ECO:0000256" key="2">
    <source>
        <dbReference type="ARBA" id="ARBA00022723"/>
    </source>
</evidence>
<evidence type="ECO:0000313" key="6">
    <source>
        <dbReference type="Proteomes" id="UP001347796"/>
    </source>
</evidence>
<name>A0AAN8J871_PATCE</name>
<dbReference type="PANTHER" id="PTHR23080:SF142">
    <property type="entry name" value="SI:CH211-69L10.4"/>
    <property type="match status" value="1"/>
</dbReference>
<dbReference type="InterPro" id="IPR027806">
    <property type="entry name" value="HARBI1_dom"/>
</dbReference>
<dbReference type="Pfam" id="PF13359">
    <property type="entry name" value="DDE_Tnp_4"/>
    <property type="match status" value="1"/>
</dbReference>